<keyword evidence="1" id="KW-0234">DNA repair</keyword>
<comment type="caution">
    <text evidence="1">Lacks conserved residue(s) required for the propagation of feature annotation.</text>
</comment>
<keyword evidence="1" id="KW-0227">DNA damage</keyword>
<keyword evidence="1 3" id="KW-0238">DNA-binding</keyword>
<dbReference type="GO" id="GO:0006310">
    <property type="term" value="P:DNA recombination"/>
    <property type="evidence" value="ECO:0007669"/>
    <property type="project" value="UniProtKB-UniRule"/>
</dbReference>
<keyword evidence="1" id="KW-0235">DNA replication</keyword>
<dbReference type="InterPro" id="IPR011344">
    <property type="entry name" value="ssDNA-bd"/>
</dbReference>
<dbReference type="GO" id="GO:0003697">
    <property type="term" value="F:single-stranded DNA binding"/>
    <property type="evidence" value="ECO:0007669"/>
    <property type="project" value="UniProtKB-UniRule"/>
</dbReference>
<dbReference type="GO" id="GO:0009295">
    <property type="term" value="C:nucleoid"/>
    <property type="evidence" value="ECO:0007669"/>
    <property type="project" value="TreeGrafter"/>
</dbReference>
<dbReference type="RefSeq" id="WP_096465970.1">
    <property type="nucleotide sequence ID" value="NZ_AP017312.1"/>
</dbReference>
<evidence type="ECO:0000256" key="1">
    <source>
        <dbReference type="HAMAP-Rule" id="MF_00984"/>
    </source>
</evidence>
<sequence>MNRSILLGRLTKDVEMRYTQNGTAICTFTLAVDRRFKRDGEPDADFLNIVVWSKLAELCAQYLKKGRQAAVEGRIQTRNYENNEGRRIYVTEIVAENVTFIGGHGDSGNSNGNGGQGQQPSGNQGGRRSGGSFNDNPFADDQRPIDISDDDLPF</sequence>
<dbReference type="OrthoDB" id="9809878at2"/>
<evidence type="ECO:0000313" key="4">
    <source>
        <dbReference type="Proteomes" id="UP000217696"/>
    </source>
</evidence>
<feature type="region of interest" description="Disordered" evidence="2">
    <location>
        <begin position="101"/>
        <end position="154"/>
    </location>
</feature>
<protein>
    <recommendedName>
        <fullName evidence="1">Single-stranded DNA-binding protein</fullName>
        <shortName evidence="1">SSB</shortName>
    </recommendedName>
</protein>
<organism evidence="3 4">
    <name type="scientific">Aneurinibacillus soli</name>
    <dbReference type="NCBI Taxonomy" id="1500254"/>
    <lineage>
        <taxon>Bacteria</taxon>
        <taxon>Bacillati</taxon>
        <taxon>Bacillota</taxon>
        <taxon>Bacilli</taxon>
        <taxon>Bacillales</taxon>
        <taxon>Paenibacillaceae</taxon>
        <taxon>Aneurinibacillus group</taxon>
        <taxon>Aneurinibacillus</taxon>
    </lineage>
</organism>
<proteinExistence type="inferred from homology"/>
<dbReference type="PROSITE" id="PS50935">
    <property type="entry name" value="SSB"/>
    <property type="match status" value="1"/>
</dbReference>
<evidence type="ECO:0000256" key="2">
    <source>
        <dbReference type="SAM" id="MobiDB-lite"/>
    </source>
</evidence>
<comment type="subunit">
    <text evidence="1">Homotetramer.</text>
</comment>
<feature type="short sequence motif" description="Important for interaction with partner proteins" evidence="1">
    <location>
        <begin position="149"/>
        <end position="154"/>
    </location>
</feature>
<accession>A0A0U5B0U5</accession>
<dbReference type="GO" id="GO:0006281">
    <property type="term" value="P:DNA repair"/>
    <property type="evidence" value="ECO:0007669"/>
    <property type="project" value="UniProtKB-UniRule"/>
</dbReference>
<dbReference type="Pfam" id="PF00436">
    <property type="entry name" value="SSB"/>
    <property type="match status" value="1"/>
</dbReference>
<dbReference type="EMBL" id="AP017312">
    <property type="protein sequence ID" value="BAU28194.1"/>
    <property type="molecule type" value="Genomic_DNA"/>
</dbReference>
<dbReference type="SUPFAM" id="SSF50249">
    <property type="entry name" value="Nucleic acid-binding proteins"/>
    <property type="match status" value="1"/>
</dbReference>
<dbReference type="Gene3D" id="2.40.50.140">
    <property type="entry name" value="Nucleic acid-binding proteins"/>
    <property type="match status" value="1"/>
</dbReference>
<comment type="function">
    <text evidence="1">Plays an important role in DNA replication, recombination and repair. Binds to ssDNA and to an array of partner proteins to recruit them to their sites of action during DNA metabolism.</text>
</comment>
<dbReference type="AlphaFoldDB" id="A0A0U5B0U5"/>
<dbReference type="KEGG" id="asoc:CB4_02368"/>
<dbReference type="PANTHER" id="PTHR10302">
    <property type="entry name" value="SINGLE-STRANDED DNA-BINDING PROTEIN"/>
    <property type="match status" value="1"/>
</dbReference>
<keyword evidence="1" id="KW-0233">DNA recombination</keyword>
<dbReference type="CDD" id="cd04496">
    <property type="entry name" value="SSB_OBF"/>
    <property type="match status" value="1"/>
</dbReference>
<dbReference type="Proteomes" id="UP000217696">
    <property type="component" value="Chromosome"/>
</dbReference>
<dbReference type="InterPro" id="IPR012340">
    <property type="entry name" value="NA-bd_OB-fold"/>
</dbReference>
<dbReference type="HAMAP" id="MF_00984">
    <property type="entry name" value="SSB"/>
    <property type="match status" value="1"/>
</dbReference>
<name>A0A0U5B0U5_9BACL</name>
<dbReference type="InterPro" id="IPR000424">
    <property type="entry name" value="Primosome_PriB/ssb"/>
</dbReference>
<evidence type="ECO:0000313" key="3">
    <source>
        <dbReference type="EMBL" id="BAU28194.1"/>
    </source>
</evidence>
<feature type="compositionally biased region" description="Gly residues" evidence="2">
    <location>
        <begin position="102"/>
        <end position="129"/>
    </location>
</feature>
<dbReference type="NCBIfam" id="TIGR00621">
    <property type="entry name" value="ssb"/>
    <property type="match status" value="1"/>
</dbReference>
<gene>
    <name evidence="3" type="primary">ssb_2</name>
    <name evidence="3" type="ORF">CB4_02368</name>
</gene>
<reference evidence="3 4" key="1">
    <citation type="submission" date="2015-12" db="EMBL/GenBank/DDBJ databases">
        <title>Genome sequence of Aneurinibacillus soli.</title>
        <authorList>
            <person name="Lee J.S."/>
            <person name="Lee K.C."/>
            <person name="Kim K.K."/>
            <person name="Lee B.W."/>
        </authorList>
    </citation>
    <scope>NUCLEOTIDE SEQUENCE [LARGE SCALE GENOMIC DNA]</scope>
    <source>
        <strain evidence="3 4">CB4</strain>
    </source>
</reference>
<dbReference type="GO" id="GO:0006260">
    <property type="term" value="P:DNA replication"/>
    <property type="evidence" value="ECO:0007669"/>
    <property type="project" value="UniProtKB-UniRule"/>
</dbReference>
<dbReference type="PANTHER" id="PTHR10302:SF27">
    <property type="entry name" value="SINGLE-STRANDED DNA-BINDING PROTEIN"/>
    <property type="match status" value="1"/>
</dbReference>
<keyword evidence="4" id="KW-1185">Reference proteome</keyword>